<dbReference type="NCBIfam" id="TIGR00756">
    <property type="entry name" value="PPR"/>
    <property type="match status" value="5"/>
</dbReference>
<evidence type="ECO:0000256" key="2">
    <source>
        <dbReference type="PROSITE-ProRule" id="PRU00708"/>
    </source>
</evidence>
<feature type="repeat" description="PPR" evidence="2">
    <location>
        <begin position="267"/>
        <end position="301"/>
    </location>
</feature>
<evidence type="ECO:0008006" key="5">
    <source>
        <dbReference type="Google" id="ProtNLM"/>
    </source>
</evidence>
<dbReference type="InterPro" id="IPR002885">
    <property type="entry name" value="PPR_rpt"/>
</dbReference>
<dbReference type="Gene3D" id="1.25.40.10">
    <property type="entry name" value="Tetratricopeptide repeat domain"/>
    <property type="match status" value="6"/>
</dbReference>
<keyword evidence="1" id="KW-0677">Repeat</keyword>
<dbReference type="PANTHER" id="PTHR47926">
    <property type="entry name" value="PENTATRICOPEPTIDE REPEAT-CONTAINING PROTEIN"/>
    <property type="match status" value="1"/>
</dbReference>
<dbReference type="FunFam" id="1.25.40.10:FF:000031">
    <property type="entry name" value="Pentatricopeptide repeat-containing protein mitochondrial"/>
    <property type="match status" value="1"/>
</dbReference>
<dbReference type="Proteomes" id="UP000886520">
    <property type="component" value="Chromosome 6"/>
</dbReference>
<dbReference type="Pfam" id="PF13041">
    <property type="entry name" value="PPR_2"/>
    <property type="match status" value="3"/>
</dbReference>
<evidence type="ECO:0000313" key="4">
    <source>
        <dbReference type="Proteomes" id="UP000886520"/>
    </source>
</evidence>
<feature type="repeat" description="PPR" evidence="2">
    <location>
        <begin position="872"/>
        <end position="906"/>
    </location>
</feature>
<feature type="repeat" description="PPR" evidence="2">
    <location>
        <begin position="671"/>
        <end position="705"/>
    </location>
</feature>
<protein>
    <recommendedName>
        <fullName evidence="5">Pentatricopeptide repeat-containing protein</fullName>
    </recommendedName>
</protein>
<organism evidence="3 4">
    <name type="scientific">Adiantum capillus-veneris</name>
    <name type="common">Maidenhair fern</name>
    <dbReference type="NCBI Taxonomy" id="13818"/>
    <lineage>
        <taxon>Eukaryota</taxon>
        <taxon>Viridiplantae</taxon>
        <taxon>Streptophyta</taxon>
        <taxon>Embryophyta</taxon>
        <taxon>Tracheophyta</taxon>
        <taxon>Polypodiopsida</taxon>
        <taxon>Polypodiidae</taxon>
        <taxon>Polypodiales</taxon>
        <taxon>Pteridineae</taxon>
        <taxon>Pteridaceae</taxon>
        <taxon>Vittarioideae</taxon>
        <taxon>Adiantum</taxon>
    </lineage>
</organism>
<reference evidence="3" key="1">
    <citation type="submission" date="2021-01" db="EMBL/GenBank/DDBJ databases">
        <title>Adiantum capillus-veneris genome.</title>
        <authorList>
            <person name="Fang Y."/>
            <person name="Liao Q."/>
        </authorList>
    </citation>
    <scope>NUCLEOTIDE SEQUENCE</scope>
    <source>
        <strain evidence="3">H3</strain>
        <tissue evidence="3">Leaf</tissue>
    </source>
</reference>
<dbReference type="GO" id="GO:0009451">
    <property type="term" value="P:RNA modification"/>
    <property type="evidence" value="ECO:0007669"/>
    <property type="project" value="InterPro"/>
</dbReference>
<keyword evidence="4" id="KW-1185">Reference proteome</keyword>
<dbReference type="Pfam" id="PF01535">
    <property type="entry name" value="PPR"/>
    <property type="match status" value="10"/>
</dbReference>
<evidence type="ECO:0000313" key="3">
    <source>
        <dbReference type="EMBL" id="KAI5079101.1"/>
    </source>
</evidence>
<dbReference type="FunFam" id="1.25.40.10:FF:000158">
    <property type="entry name" value="pentatricopeptide repeat-containing protein At2g33680"/>
    <property type="match status" value="1"/>
</dbReference>
<feature type="repeat" description="PPR" evidence="2">
    <location>
        <begin position="570"/>
        <end position="604"/>
    </location>
</feature>
<sequence>MLLLDYEWAFPVAEYEKERPRSLFVTIGMILCMPLRRLEKEDAFGSSERCNLLFQRESKGQCVAFEPYAAFQRQEKLQFQESFELKEAWPCLQINTQLPSLENFAQTLQVPGNKKNFKYASHVHLYMCYLGLETKGRLRDLVVSIFVECGRISDAQQILSRFPEESSCFWPTLLERYIGGGEVKQALILFLQSQCDCAQLSKNALQALVKCCTELKCVEQGLEVHGNLVIGGRDSELVLATRLVEMYAKCGLLAEAKGVLDEMPARDVFAWNVLSLGYAEHGLSGEAFQCLELLKMDGLSPNAVTFVWALKVCGKTDHLEQGQELHTEIALKGYDSHSLVGSALSDMYAKCCQLVEAEVVFEGLKNKDVISWTALISEYADHGLGAVALVCFERMKSEGVLANAVTYVAVLKACTSLGALSQGQQVHVDIIEEGFEKDVLIGNTLIDMYAKCGWLIEAQGVFEELPVKDVISWTALLAGYGEQGLHDEVLDIMERMLSDGVRLDPIAFVYSIKACARCQALQTGSRIHCEILKEELEANTYLSSALMDMYAKFGLHEEADEVFNDLLLRDVSLWTTRMTCLLEFGLCKEALACLEEMQIEGVSPNGVTYVCSLQACIGLDELDVGRKLHVRIVSGGFDQIAIVSNALVDFYAKCGSLEETWQVFDHFPIKDMVSWNTLLQGFNEHEVGEETLNMLENMQVEGFSPNKITFLVCLRTCRICGDKDKGKRLHAEIIKMGYDGDMLLGNMLMDMYTKLCSTVEAYDVFKKMVCRDVVSWNILIAFYAEHQLGEQGLQCLEQMVVDGVLPNSSTLSCGLNCCASLVAPEAGQELHSKIIREGHLIDPVVGHALVDMYASCGLFTDGRKMFDKLLVRNVGYNAIISGYAHHGHDEEVLSCYEDMLGEGVPPDSITFACVFKACGNVGAIIRGQEAYMLAVKEGHKDDALVGTMVIDMYSKSGCLMDACHVFEELSERDVFVWSALIAGFARHGECEATFSFLEKMESSGVLPDEVALLSVLTACSHSGLVEKGQAFFQAVEEQYRICITEEHYNCMIDLFSRAGHLEMTIFMISQMPGRPSKRNWETMLSASRNWGNSELARYVFEKLDWTQGASLYVMQHIYTI</sequence>
<dbReference type="GO" id="GO:0048731">
    <property type="term" value="P:system development"/>
    <property type="evidence" value="ECO:0007669"/>
    <property type="project" value="UniProtKB-ARBA"/>
</dbReference>
<dbReference type="InterPro" id="IPR046960">
    <property type="entry name" value="PPR_At4g14850-like_plant"/>
</dbReference>
<name>A0A9D4V493_ADICA</name>
<dbReference type="OrthoDB" id="10407649at2759"/>
<dbReference type="PROSITE" id="PS51375">
    <property type="entry name" value="PPR"/>
    <property type="match status" value="8"/>
</dbReference>
<dbReference type="FunFam" id="1.25.40.10:FF:000073">
    <property type="entry name" value="Pentatricopeptide repeat-containing protein chloroplastic"/>
    <property type="match status" value="1"/>
</dbReference>
<feature type="repeat" description="PPR" evidence="2">
    <location>
        <begin position="368"/>
        <end position="402"/>
    </location>
</feature>
<accession>A0A9D4V493</accession>
<dbReference type="InterPro" id="IPR011990">
    <property type="entry name" value="TPR-like_helical_dom_sf"/>
</dbReference>
<feature type="repeat" description="PPR" evidence="2">
    <location>
        <begin position="973"/>
        <end position="1007"/>
    </location>
</feature>
<evidence type="ECO:0000256" key="1">
    <source>
        <dbReference type="ARBA" id="ARBA00022737"/>
    </source>
</evidence>
<dbReference type="EMBL" id="JABFUD020000006">
    <property type="protein sequence ID" value="KAI5079101.1"/>
    <property type="molecule type" value="Genomic_DNA"/>
</dbReference>
<comment type="caution">
    <text evidence="3">The sequence shown here is derived from an EMBL/GenBank/DDBJ whole genome shotgun (WGS) entry which is preliminary data.</text>
</comment>
<dbReference type="GO" id="GO:0003723">
    <property type="term" value="F:RNA binding"/>
    <property type="evidence" value="ECO:0007669"/>
    <property type="project" value="InterPro"/>
</dbReference>
<gene>
    <name evidence="3" type="ORF">GOP47_0006772</name>
</gene>
<proteinExistence type="predicted"/>
<dbReference type="AlphaFoldDB" id="A0A9D4V493"/>
<feature type="repeat" description="PPR" evidence="2">
    <location>
        <begin position="772"/>
        <end position="806"/>
    </location>
</feature>
<feature type="repeat" description="PPR" evidence="2">
    <location>
        <begin position="469"/>
        <end position="503"/>
    </location>
</feature>